<feature type="binding site" evidence="6">
    <location>
        <position position="191"/>
    </location>
    <ligand>
        <name>AMP</name>
        <dbReference type="ChEBI" id="CHEBI:456215"/>
    </ligand>
</feature>
<keyword evidence="2 6" id="KW-0067">ATP-binding</keyword>
<evidence type="ECO:0000313" key="8">
    <source>
        <dbReference type="EMBL" id="QDS95198.1"/>
    </source>
</evidence>
<dbReference type="InterPro" id="IPR017953">
    <property type="entry name" value="Carbohydrate_kinase_pred_CS"/>
</dbReference>
<dbReference type="PANTHER" id="PTHR12592:SF0">
    <property type="entry name" value="ATP-DEPENDENT (S)-NAD(P)H-HYDRATE DEHYDRATASE"/>
    <property type="match status" value="1"/>
</dbReference>
<evidence type="ECO:0000256" key="3">
    <source>
        <dbReference type="ARBA" id="ARBA00022857"/>
    </source>
</evidence>
<feature type="binding site" evidence="6">
    <location>
        <position position="74"/>
    </location>
    <ligand>
        <name>(6S)-NADPHX</name>
        <dbReference type="ChEBI" id="CHEBI:64076"/>
    </ligand>
</feature>
<dbReference type="Proteomes" id="UP000320672">
    <property type="component" value="Chromosome"/>
</dbReference>
<keyword evidence="3 6" id="KW-0521">NADP</keyword>
<sequence>MSGAARLSALSALRGGVGLLTVATAESVWGIVAAENPAWMTLPLAEQDGCCRLQSLSVIESAWERKTALAVGPGLGQTPEVADLVKVCYSRCPLPLVLDADGLNAFVGHVDQLACALEAPRVLTPHPGELARLLGIEVRELQRDRENVAVKFARQTGAVVLLKGAQTVITDGDRLAVNGTGNSGLARGGAGDVLTGLIGALLAQGMEAFSAAQFAAHFHGLAADIVATEKTAQAMLVTELIDAFPAAWKRILAS</sequence>
<protein>
    <recommendedName>
        <fullName evidence="6">ADP-dependent (S)-NAD(P)H-hydrate dehydratase</fullName>
        <ecNumber evidence="6">4.2.1.136</ecNumber>
    </recommendedName>
    <alternativeName>
        <fullName evidence="6">ADP-dependent NAD(P)HX dehydratase</fullName>
    </alternativeName>
</protein>
<dbReference type="GO" id="GO:0005524">
    <property type="term" value="F:ATP binding"/>
    <property type="evidence" value="ECO:0007669"/>
    <property type="project" value="UniProtKB-KW"/>
</dbReference>
<evidence type="ECO:0000259" key="7">
    <source>
        <dbReference type="PROSITE" id="PS51383"/>
    </source>
</evidence>
<organism evidence="8 9">
    <name type="scientific">Roseimaritima multifibrata</name>
    <dbReference type="NCBI Taxonomy" id="1930274"/>
    <lineage>
        <taxon>Bacteria</taxon>
        <taxon>Pseudomonadati</taxon>
        <taxon>Planctomycetota</taxon>
        <taxon>Planctomycetia</taxon>
        <taxon>Pirellulales</taxon>
        <taxon>Pirellulaceae</taxon>
        <taxon>Roseimaritima</taxon>
    </lineage>
</organism>
<evidence type="ECO:0000256" key="1">
    <source>
        <dbReference type="ARBA" id="ARBA00022741"/>
    </source>
</evidence>
<dbReference type="AlphaFoldDB" id="A0A517MK06"/>
<dbReference type="PROSITE" id="PS01050">
    <property type="entry name" value="YJEF_C_2"/>
    <property type="match status" value="1"/>
</dbReference>
<evidence type="ECO:0000256" key="5">
    <source>
        <dbReference type="ARBA" id="ARBA00023239"/>
    </source>
</evidence>
<dbReference type="Pfam" id="PF01256">
    <property type="entry name" value="Carb_kinase"/>
    <property type="match status" value="1"/>
</dbReference>
<dbReference type="GO" id="GO:0110051">
    <property type="term" value="P:metabolite repair"/>
    <property type="evidence" value="ECO:0007669"/>
    <property type="project" value="TreeGrafter"/>
</dbReference>
<name>A0A517MK06_9BACT</name>
<comment type="function">
    <text evidence="6">Catalyzes the dehydration of the S-form of NAD(P)HX at the expense of ADP, which is converted to AMP. Together with NAD(P)HX epimerase, which catalyzes the epimerization of the S- and R-forms, the enzyme allows the repair of both epimers of NAD(P)HX, a damaged form of NAD(P)H that is a result of enzymatic or heat-dependent hydration.</text>
</comment>
<keyword evidence="4 6" id="KW-0520">NAD</keyword>
<dbReference type="PANTHER" id="PTHR12592">
    <property type="entry name" value="ATP-DEPENDENT (S)-NAD(P)H-HYDRATE DEHYDRATASE FAMILY MEMBER"/>
    <property type="match status" value="1"/>
</dbReference>
<accession>A0A517MK06</accession>
<dbReference type="PROSITE" id="PS51383">
    <property type="entry name" value="YJEF_C_3"/>
    <property type="match status" value="1"/>
</dbReference>
<dbReference type="GO" id="GO:0052855">
    <property type="term" value="F:ADP-dependent NAD(P)H-hydrate dehydratase activity"/>
    <property type="evidence" value="ECO:0007669"/>
    <property type="project" value="UniProtKB-UniRule"/>
</dbReference>
<keyword evidence="1 6" id="KW-0547">Nucleotide-binding</keyword>
<dbReference type="Gene3D" id="3.40.1190.20">
    <property type="match status" value="1"/>
</dbReference>
<dbReference type="HAMAP" id="MF_01965">
    <property type="entry name" value="NADHX_dehydratase"/>
    <property type="match status" value="1"/>
</dbReference>
<comment type="catalytic activity">
    <reaction evidence="6">
        <text>(6S)-NADPHX + ADP = AMP + phosphate + NADPH + H(+)</text>
        <dbReference type="Rhea" id="RHEA:32235"/>
        <dbReference type="ChEBI" id="CHEBI:15378"/>
        <dbReference type="ChEBI" id="CHEBI:43474"/>
        <dbReference type="ChEBI" id="CHEBI:57783"/>
        <dbReference type="ChEBI" id="CHEBI:64076"/>
        <dbReference type="ChEBI" id="CHEBI:456215"/>
        <dbReference type="ChEBI" id="CHEBI:456216"/>
        <dbReference type="EC" id="4.2.1.136"/>
    </reaction>
</comment>
<comment type="similarity">
    <text evidence="6">Belongs to the NnrD/CARKD family.</text>
</comment>
<comment type="catalytic activity">
    <reaction evidence="6">
        <text>(6S)-NADHX + ADP = AMP + phosphate + NADH + H(+)</text>
        <dbReference type="Rhea" id="RHEA:32223"/>
        <dbReference type="ChEBI" id="CHEBI:15378"/>
        <dbReference type="ChEBI" id="CHEBI:43474"/>
        <dbReference type="ChEBI" id="CHEBI:57945"/>
        <dbReference type="ChEBI" id="CHEBI:64074"/>
        <dbReference type="ChEBI" id="CHEBI:456215"/>
        <dbReference type="ChEBI" id="CHEBI:456216"/>
        <dbReference type="EC" id="4.2.1.136"/>
    </reaction>
</comment>
<dbReference type="InterPro" id="IPR000631">
    <property type="entry name" value="CARKD"/>
</dbReference>
<evidence type="ECO:0000313" key="9">
    <source>
        <dbReference type="Proteomes" id="UP000320672"/>
    </source>
</evidence>
<reference evidence="8 9" key="1">
    <citation type="submission" date="2019-02" db="EMBL/GenBank/DDBJ databases">
        <title>Deep-cultivation of Planctomycetes and their phenomic and genomic characterization uncovers novel biology.</title>
        <authorList>
            <person name="Wiegand S."/>
            <person name="Jogler M."/>
            <person name="Boedeker C."/>
            <person name="Pinto D."/>
            <person name="Vollmers J."/>
            <person name="Rivas-Marin E."/>
            <person name="Kohn T."/>
            <person name="Peeters S.H."/>
            <person name="Heuer A."/>
            <person name="Rast P."/>
            <person name="Oberbeckmann S."/>
            <person name="Bunk B."/>
            <person name="Jeske O."/>
            <person name="Meyerdierks A."/>
            <person name="Storesund J.E."/>
            <person name="Kallscheuer N."/>
            <person name="Luecker S."/>
            <person name="Lage O.M."/>
            <person name="Pohl T."/>
            <person name="Merkel B.J."/>
            <person name="Hornburger P."/>
            <person name="Mueller R.-W."/>
            <person name="Bruemmer F."/>
            <person name="Labrenz M."/>
            <person name="Spormann A.M."/>
            <person name="Op den Camp H."/>
            <person name="Overmann J."/>
            <person name="Amann R."/>
            <person name="Jetten M.S.M."/>
            <person name="Mascher T."/>
            <person name="Medema M.H."/>
            <person name="Devos D.P."/>
            <person name="Kaster A.-K."/>
            <person name="Ovreas L."/>
            <person name="Rohde M."/>
            <person name="Galperin M.Y."/>
            <person name="Jogler C."/>
        </authorList>
    </citation>
    <scope>NUCLEOTIDE SEQUENCE [LARGE SCALE GENOMIC DNA]</scope>
    <source>
        <strain evidence="8 9">FF011L</strain>
    </source>
</reference>
<dbReference type="GO" id="GO:0052856">
    <property type="term" value="F:NAD(P)HX epimerase activity"/>
    <property type="evidence" value="ECO:0007669"/>
    <property type="project" value="TreeGrafter"/>
</dbReference>
<dbReference type="EMBL" id="CP036262">
    <property type="protein sequence ID" value="QDS95198.1"/>
    <property type="molecule type" value="Genomic_DNA"/>
</dbReference>
<comment type="subunit">
    <text evidence="6">Homotetramer.</text>
</comment>
<dbReference type="GO" id="GO:0046496">
    <property type="term" value="P:nicotinamide nucleotide metabolic process"/>
    <property type="evidence" value="ECO:0007669"/>
    <property type="project" value="UniProtKB-UniRule"/>
</dbReference>
<feature type="binding site" evidence="6">
    <location>
        <position position="4"/>
    </location>
    <ligand>
        <name>(6S)-NADPHX</name>
        <dbReference type="ChEBI" id="CHEBI:64076"/>
    </ligand>
</feature>
<dbReference type="NCBIfam" id="TIGR00196">
    <property type="entry name" value="yjeF_cterm"/>
    <property type="match status" value="1"/>
</dbReference>
<feature type="domain" description="YjeF C-terminal" evidence="7">
    <location>
        <begin position="1"/>
        <end position="251"/>
    </location>
</feature>
<evidence type="ECO:0000256" key="4">
    <source>
        <dbReference type="ARBA" id="ARBA00023027"/>
    </source>
</evidence>
<dbReference type="KEGG" id="rml:FF011L_39910"/>
<dbReference type="EC" id="4.2.1.136" evidence="6"/>
<proteinExistence type="inferred from homology"/>
<gene>
    <name evidence="6" type="primary">nnrD</name>
    <name evidence="8" type="ORF">FF011L_39910</name>
</gene>
<keyword evidence="9" id="KW-1185">Reference proteome</keyword>
<keyword evidence="5 6" id="KW-0456">Lyase</keyword>
<feature type="binding site" evidence="6">
    <location>
        <position position="126"/>
    </location>
    <ligand>
        <name>(6S)-NADPHX</name>
        <dbReference type="ChEBI" id="CHEBI:64076"/>
    </ligand>
</feature>
<comment type="cofactor">
    <cofactor evidence="6">
        <name>Mg(2+)</name>
        <dbReference type="ChEBI" id="CHEBI:18420"/>
    </cofactor>
</comment>
<dbReference type="CDD" id="cd01171">
    <property type="entry name" value="YXKO-related"/>
    <property type="match status" value="1"/>
</dbReference>
<dbReference type="SUPFAM" id="SSF53613">
    <property type="entry name" value="Ribokinase-like"/>
    <property type="match status" value="1"/>
</dbReference>
<feature type="binding site" evidence="6">
    <location>
        <position position="192"/>
    </location>
    <ligand>
        <name>(6S)-NADPHX</name>
        <dbReference type="ChEBI" id="CHEBI:64076"/>
    </ligand>
</feature>
<feature type="binding site" evidence="6">
    <location>
        <begin position="163"/>
        <end position="167"/>
    </location>
    <ligand>
        <name>AMP</name>
        <dbReference type="ChEBI" id="CHEBI:456215"/>
    </ligand>
</feature>
<evidence type="ECO:0000256" key="6">
    <source>
        <dbReference type="HAMAP-Rule" id="MF_01965"/>
    </source>
</evidence>
<evidence type="ECO:0000256" key="2">
    <source>
        <dbReference type="ARBA" id="ARBA00022840"/>
    </source>
</evidence>
<dbReference type="InterPro" id="IPR029056">
    <property type="entry name" value="Ribokinase-like"/>
</dbReference>